<organism evidence="2 3">
    <name type="scientific">Neocallimastix californiae</name>
    <dbReference type="NCBI Taxonomy" id="1754190"/>
    <lineage>
        <taxon>Eukaryota</taxon>
        <taxon>Fungi</taxon>
        <taxon>Fungi incertae sedis</taxon>
        <taxon>Chytridiomycota</taxon>
        <taxon>Chytridiomycota incertae sedis</taxon>
        <taxon>Neocallimastigomycetes</taxon>
        <taxon>Neocallimastigales</taxon>
        <taxon>Neocallimastigaceae</taxon>
        <taxon>Neocallimastix</taxon>
    </lineage>
</organism>
<evidence type="ECO:0000256" key="1">
    <source>
        <dbReference type="SAM" id="MobiDB-lite"/>
    </source>
</evidence>
<evidence type="ECO:0000313" key="3">
    <source>
        <dbReference type="Proteomes" id="UP000193920"/>
    </source>
</evidence>
<name>A0A1Y2D6W7_9FUNG</name>
<sequence length="244" mass="28892">MVESQQKNKNQKEQQKDKNQKEQKKNNNNKDKQKKTKKDELVEKYKQYAETPEAFAVLFVKKYLNSSKGNWVDILSTSLPEYYFKEDLEFEKVECELFKRIIKPDYPKQEPGMSDEDYYYKCRAITWNAAHTDISQQRNKGVIGPKFSILAKKISGNKKIHALNKDNFKEITDSINKLSEKWDYILLQGIKSEDKKSKTFKFSFNDKNLKNKIQNKLKELSNAWEEISSRPSRIEIQSIKRINN</sequence>
<proteinExistence type="predicted"/>
<accession>A0A1Y2D6W7</accession>
<reference evidence="2 3" key="1">
    <citation type="submission" date="2016-08" db="EMBL/GenBank/DDBJ databases">
        <title>A Parts List for Fungal Cellulosomes Revealed by Comparative Genomics.</title>
        <authorList>
            <consortium name="DOE Joint Genome Institute"/>
            <person name="Haitjema C.H."/>
            <person name="Gilmore S.P."/>
            <person name="Henske J.K."/>
            <person name="Solomon K.V."/>
            <person name="De Groot R."/>
            <person name="Kuo A."/>
            <person name="Mondo S.J."/>
            <person name="Salamov A.A."/>
            <person name="Labutti K."/>
            <person name="Zhao Z."/>
            <person name="Chiniquy J."/>
            <person name="Barry K."/>
            <person name="Brewer H.M."/>
            <person name="Purvine S.O."/>
            <person name="Wright A.T."/>
            <person name="Boxma B."/>
            <person name="Van Alen T."/>
            <person name="Hackstein J.H."/>
            <person name="Baker S.E."/>
            <person name="Grigoriev I.V."/>
            <person name="O'Malley M.A."/>
        </authorList>
    </citation>
    <scope>NUCLEOTIDE SEQUENCE [LARGE SCALE GENOMIC DNA]</scope>
    <source>
        <strain evidence="2 3">G1</strain>
    </source>
</reference>
<dbReference type="EMBL" id="MCOG01000080">
    <property type="protein sequence ID" value="ORY55030.1"/>
    <property type="molecule type" value="Genomic_DNA"/>
</dbReference>
<comment type="caution">
    <text evidence="2">The sequence shown here is derived from an EMBL/GenBank/DDBJ whole genome shotgun (WGS) entry which is preliminary data.</text>
</comment>
<feature type="compositionally biased region" description="Basic and acidic residues" evidence="1">
    <location>
        <begin position="10"/>
        <end position="39"/>
    </location>
</feature>
<dbReference type="Proteomes" id="UP000193920">
    <property type="component" value="Unassembled WGS sequence"/>
</dbReference>
<dbReference type="AlphaFoldDB" id="A0A1Y2D6W7"/>
<gene>
    <name evidence="2" type="ORF">LY90DRAFT_669765</name>
</gene>
<keyword evidence="3" id="KW-1185">Reference proteome</keyword>
<feature type="region of interest" description="Disordered" evidence="1">
    <location>
        <begin position="1"/>
        <end position="39"/>
    </location>
</feature>
<protein>
    <submittedName>
        <fullName evidence="2">Uncharacterized protein</fullName>
    </submittedName>
</protein>
<evidence type="ECO:0000313" key="2">
    <source>
        <dbReference type="EMBL" id="ORY55030.1"/>
    </source>
</evidence>